<comment type="subunit">
    <text evidence="9 10">Homodimer, forms a heterotetramer with a Cas2 homodimer.</text>
</comment>
<comment type="similarity">
    <text evidence="10">Belongs to the CRISPR-associated endonuclease Cas1 family.</text>
</comment>
<evidence type="ECO:0000256" key="8">
    <source>
        <dbReference type="ARBA" id="ARBA00023211"/>
    </source>
</evidence>
<feature type="binding site" evidence="10">
    <location>
        <position position="241"/>
    </location>
    <ligand>
        <name>Mn(2+)</name>
        <dbReference type="ChEBI" id="CHEBI:29035"/>
    </ligand>
</feature>
<dbReference type="GO" id="GO:0004519">
    <property type="term" value="F:endonuclease activity"/>
    <property type="evidence" value="ECO:0007669"/>
    <property type="project" value="UniProtKB-KW"/>
</dbReference>
<organism evidence="11 12">
    <name type="scientific">Sphaerospermopsis aphanizomenoides LEGE 00250</name>
    <dbReference type="NCBI Taxonomy" id="2777972"/>
    <lineage>
        <taxon>Bacteria</taxon>
        <taxon>Bacillati</taxon>
        <taxon>Cyanobacteriota</taxon>
        <taxon>Cyanophyceae</taxon>
        <taxon>Nostocales</taxon>
        <taxon>Aphanizomenonaceae</taxon>
        <taxon>Sphaerospermopsis</taxon>
        <taxon>Sphaerospermopsis aphanizomenoides</taxon>
    </lineage>
</organism>
<name>A0ABR9VBP3_9CYAN</name>
<dbReference type="PANTHER" id="PTHR34353:SF2">
    <property type="entry name" value="CRISPR-ASSOCIATED ENDONUCLEASE CAS1 1"/>
    <property type="match status" value="1"/>
</dbReference>
<dbReference type="InterPro" id="IPR050646">
    <property type="entry name" value="Cas1"/>
</dbReference>
<dbReference type="Gene3D" id="1.20.120.920">
    <property type="entry name" value="CRISPR-associated endonuclease Cas1, C-terminal domain"/>
    <property type="match status" value="1"/>
</dbReference>
<keyword evidence="2 10" id="KW-0479">Metal-binding</keyword>
<evidence type="ECO:0000256" key="7">
    <source>
        <dbReference type="ARBA" id="ARBA00023125"/>
    </source>
</evidence>
<reference evidence="11 12" key="1">
    <citation type="submission" date="2020-10" db="EMBL/GenBank/DDBJ databases">
        <authorList>
            <person name="Castelo-Branco R."/>
            <person name="Eusebio N."/>
            <person name="Adriana R."/>
            <person name="Vieira A."/>
            <person name="Brugerolle De Fraissinette N."/>
            <person name="Rezende De Castro R."/>
            <person name="Schneider M.P."/>
            <person name="Vasconcelos V."/>
            <person name="Leao P.N."/>
        </authorList>
    </citation>
    <scope>NUCLEOTIDE SEQUENCE [LARGE SCALE GENOMIC DNA]</scope>
    <source>
        <strain evidence="11 12">LEGE 00250</strain>
    </source>
</reference>
<evidence type="ECO:0000256" key="1">
    <source>
        <dbReference type="ARBA" id="ARBA00022722"/>
    </source>
</evidence>
<keyword evidence="4 10" id="KW-0378">Hydrolase</keyword>
<evidence type="ECO:0000313" key="12">
    <source>
        <dbReference type="Proteomes" id="UP000606776"/>
    </source>
</evidence>
<evidence type="ECO:0000256" key="9">
    <source>
        <dbReference type="ARBA" id="ARBA00038592"/>
    </source>
</evidence>
<proteinExistence type="inferred from homology"/>
<dbReference type="HAMAP" id="MF_01470">
    <property type="entry name" value="Cas1"/>
    <property type="match status" value="1"/>
</dbReference>
<protein>
    <recommendedName>
        <fullName evidence="10">CRISPR-associated endonuclease Cas1</fullName>
        <ecNumber evidence="10">3.1.-.-</ecNumber>
    </recommendedName>
</protein>
<dbReference type="InterPro" id="IPR042206">
    <property type="entry name" value="CRISPR-assoc_Cas1_C"/>
</dbReference>
<evidence type="ECO:0000313" key="11">
    <source>
        <dbReference type="EMBL" id="MBE9235906.1"/>
    </source>
</evidence>
<dbReference type="InterPro" id="IPR002729">
    <property type="entry name" value="CRISPR-assoc_Cas1"/>
</dbReference>
<keyword evidence="8 10" id="KW-0464">Manganese</keyword>
<keyword evidence="3 10" id="KW-0255">Endonuclease</keyword>
<feature type="binding site" evidence="10">
    <location>
        <position position="226"/>
    </location>
    <ligand>
        <name>Mn(2+)</name>
        <dbReference type="ChEBI" id="CHEBI:29035"/>
    </ligand>
</feature>
<dbReference type="NCBIfam" id="TIGR00287">
    <property type="entry name" value="cas1"/>
    <property type="match status" value="1"/>
</dbReference>
<gene>
    <name evidence="10 11" type="primary">cas1</name>
    <name evidence="11" type="ORF">IQ227_07635</name>
</gene>
<comment type="caution">
    <text evidence="11">The sequence shown here is derived from an EMBL/GenBank/DDBJ whole genome shotgun (WGS) entry which is preliminary data.</text>
</comment>
<dbReference type="Pfam" id="PF01867">
    <property type="entry name" value="Cas_Cas1"/>
    <property type="match status" value="1"/>
</dbReference>
<dbReference type="EMBL" id="JADEWB010000028">
    <property type="protein sequence ID" value="MBE9235906.1"/>
    <property type="molecule type" value="Genomic_DNA"/>
</dbReference>
<feature type="binding site" evidence="10">
    <location>
        <position position="161"/>
    </location>
    <ligand>
        <name>Mn(2+)</name>
        <dbReference type="ChEBI" id="CHEBI:29035"/>
    </ligand>
</feature>
<comment type="cofactor">
    <cofactor evidence="10">
        <name>Mg(2+)</name>
        <dbReference type="ChEBI" id="CHEBI:18420"/>
    </cofactor>
    <cofactor evidence="10">
        <name>Mn(2+)</name>
        <dbReference type="ChEBI" id="CHEBI:29035"/>
    </cofactor>
</comment>
<keyword evidence="5 10" id="KW-0460">Magnesium</keyword>
<keyword evidence="1 10" id="KW-0540">Nuclease</keyword>
<evidence type="ECO:0000256" key="10">
    <source>
        <dbReference type="HAMAP-Rule" id="MF_01470"/>
    </source>
</evidence>
<dbReference type="EC" id="3.1.-.-" evidence="10"/>
<dbReference type="Proteomes" id="UP000606776">
    <property type="component" value="Unassembled WGS sequence"/>
</dbReference>
<accession>A0ABR9VBP3</accession>
<sequence length="336" mass="38438">MTTLYLTEPGTTLRYRNESLIIIKQDQTQTCRLAEVTLVVVLPGIQLTDVVIAQLLDRGIETIFLTQDGQFRGRLQGYFISNTTIRIAQYRTVETTFGMALAQKLILGKVRNQRVLLQKRNRATASKITELAEAIDLINSYSARLVHVATPFNRDELMGIEGICARTYYQALRHYFPPEWKFNGRNRRPPLDPINALLSWGYGVLLARVFSATVQAGLDPYLGFFHATEPYRPNLVLDLMEEFRPVVVDQAVISIVESNILGTEDFQDSPDGVGIWLGPLAKKLFLGELERRLRTPFLYPPQNRRLTLNQILLEQARWLGRCLMRSELDYEAFVMK</sequence>
<evidence type="ECO:0000256" key="6">
    <source>
        <dbReference type="ARBA" id="ARBA00023118"/>
    </source>
</evidence>
<dbReference type="PANTHER" id="PTHR34353">
    <property type="entry name" value="CRISPR-ASSOCIATED ENDONUCLEASE CAS1 1"/>
    <property type="match status" value="1"/>
</dbReference>
<keyword evidence="12" id="KW-1185">Reference proteome</keyword>
<evidence type="ECO:0000256" key="5">
    <source>
        <dbReference type="ARBA" id="ARBA00022842"/>
    </source>
</evidence>
<evidence type="ECO:0000256" key="4">
    <source>
        <dbReference type="ARBA" id="ARBA00022801"/>
    </source>
</evidence>
<dbReference type="CDD" id="cd09634">
    <property type="entry name" value="Cas1_I-II-III"/>
    <property type="match status" value="1"/>
</dbReference>
<comment type="function">
    <text evidence="10">CRISPR (clustered regularly interspaced short palindromic repeat), is an adaptive immune system that provides protection against mobile genetic elements (viruses, transposable elements and conjugative plasmids). CRISPR clusters contain spacers, sequences complementary to antecedent mobile elements, and target invading nucleic acids. CRISPR clusters are transcribed and processed into CRISPR RNA (crRNA). Acts as a dsDNA endonuclease. Involved in the integration of spacer DNA into the CRISPR cassette.</text>
</comment>
<dbReference type="Gene3D" id="3.100.10.20">
    <property type="entry name" value="CRISPR-associated endonuclease Cas1, N-terminal domain"/>
    <property type="match status" value="1"/>
</dbReference>
<evidence type="ECO:0000256" key="3">
    <source>
        <dbReference type="ARBA" id="ARBA00022759"/>
    </source>
</evidence>
<dbReference type="RefSeq" id="WP_190648345.1">
    <property type="nucleotide sequence ID" value="NZ_JADEWB010000028.1"/>
</dbReference>
<evidence type="ECO:0000256" key="2">
    <source>
        <dbReference type="ARBA" id="ARBA00022723"/>
    </source>
</evidence>
<keyword evidence="6 10" id="KW-0051">Antiviral defense</keyword>
<keyword evidence="7 10" id="KW-0238">DNA-binding</keyword>
<dbReference type="InterPro" id="IPR042211">
    <property type="entry name" value="CRISPR-assoc_Cas1_N"/>
</dbReference>